<gene>
    <name evidence="1" type="ORF">METZ01_LOCUS62958</name>
</gene>
<dbReference type="EMBL" id="UINC01003891">
    <property type="protein sequence ID" value="SVA10104.1"/>
    <property type="molecule type" value="Genomic_DNA"/>
</dbReference>
<dbReference type="AlphaFoldDB" id="A0A381T313"/>
<reference evidence="1" key="1">
    <citation type="submission" date="2018-05" db="EMBL/GenBank/DDBJ databases">
        <authorList>
            <person name="Lanie J.A."/>
            <person name="Ng W.-L."/>
            <person name="Kazmierczak K.M."/>
            <person name="Andrzejewski T.M."/>
            <person name="Davidsen T.M."/>
            <person name="Wayne K.J."/>
            <person name="Tettelin H."/>
            <person name="Glass J.I."/>
            <person name="Rusch D."/>
            <person name="Podicherti R."/>
            <person name="Tsui H.-C.T."/>
            <person name="Winkler M.E."/>
        </authorList>
    </citation>
    <scope>NUCLEOTIDE SEQUENCE</scope>
</reference>
<proteinExistence type="predicted"/>
<organism evidence="1">
    <name type="scientific">marine metagenome</name>
    <dbReference type="NCBI Taxonomy" id="408172"/>
    <lineage>
        <taxon>unclassified sequences</taxon>
        <taxon>metagenomes</taxon>
        <taxon>ecological metagenomes</taxon>
    </lineage>
</organism>
<evidence type="ECO:0000313" key="1">
    <source>
        <dbReference type="EMBL" id="SVA10104.1"/>
    </source>
</evidence>
<protein>
    <submittedName>
        <fullName evidence="1">Uncharacterized protein</fullName>
    </submittedName>
</protein>
<sequence length="41" mass="4625">MIEEGEILCPLPCLGKKKITLPFIEPSIILSEGWPKDELRS</sequence>
<accession>A0A381T313</accession>
<name>A0A381T313_9ZZZZ</name>